<protein>
    <submittedName>
        <fullName evidence="1">Uncharacterized protein</fullName>
    </submittedName>
</protein>
<sequence length="66" mass="7316">MKASVCIHHPETPSLDSHVQDPRGVRVARLALPVRASPWYFSCCFAVAGSVLGQIYARRVIFRSFG</sequence>
<accession>D5A847</accession>
<reference evidence="1" key="1">
    <citation type="submission" date="2010-04" db="EMBL/GenBank/DDBJ databases">
        <authorList>
            <person name="Reid K.E."/>
            <person name="Liao N."/>
            <person name="Chan S."/>
            <person name="Docking R."/>
            <person name="Taylor G."/>
            <person name="Moore R."/>
            <person name="Mayo M."/>
            <person name="Munro S."/>
            <person name="King J."/>
            <person name="Yanchuk A."/>
            <person name="Holt R."/>
            <person name="Jones S."/>
            <person name="Marra M."/>
            <person name="Ritland C.E."/>
            <person name="Ritland K."/>
            <person name="Bohlmann J."/>
        </authorList>
    </citation>
    <scope>NUCLEOTIDE SEQUENCE</scope>
    <source>
        <tissue evidence="1">Buds collected with no treatment. Collection October 2007</tissue>
    </source>
</reference>
<evidence type="ECO:0000313" key="1">
    <source>
        <dbReference type="EMBL" id="ADE75716.1"/>
    </source>
</evidence>
<dbReference type="AlphaFoldDB" id="D5A847"/>
<dbReference type="EMBL" id="BT122328">
    <property type="protein sequence ID" value="ADE75716.1"/>
    <property type="molecule type" value="mRNA"/>
</dbReference>
<proteinExistence type="evidence at transcript level"/>
<organism evidence="1">
    <name type="scientific">Picea sitchensis</name>
    <name type="common">Sitka spruce</name>
    <name type="synonym">Pinus sitchensis</name>
    <dbReference type="NCBI Taxonomy" id="3332"/>
    <lineage>
        <taxon>Eukaryota</taxon>
        <taxon>Viridiplantae</taxon>
        <taxon>Streptophyta</taxon>
        <taxon>Embryophyta</taxon>
        <taxon>Tracheophyta</taxon>
        <taxon>Spermatophyta</taxon>
        <taxon>Pinopsida</taxon>
        <taxon>Pinidae</taxon>
        <taxon>Conifers I</taxon>
        <taxon>Pinales</taxon>
        <taxon>Pinaceae</taxon>
        <taxon>Picea</taxon>
    </lineage>
</organism>
<name>D5A847_PICSI</name>